<keyword evidence="3" id="KW-1185">Reference proteome</keyword>
<reference evidence="2 3" key="1">
    <citation type="submission" date="2019-03" db="EMBL/GenBank/DDBJ databases">
        <title>First draft genome of Liparis tanakae, snailfish: a comprehensive survey of snailfish specific genes.</title>
        <authorList>
            <person name="Kim W."/>
            <person name="Song I."/>
            <person name="Jeong J.-H."/>
            <person name="Kim D."/>
            <person name="Kim S."/>
            <person name="Ryu S."/>
            <person name="Song J.Y."/>
            <person name="Lee S.K."/>
        </authorList>
    </citation>
    <scope>NUCLEOTIDE SEQUENCE [LARGE SCALE GENOMIC DNA]</scope>
    <source>
        <tissue evidence="2">Muscle</tissue>
    </source>
</reference>
<gene>
    <name evidence="2" type="ORF">EYF80_001235</name>
</gene>
<protein>
    <submittedName>
        <fullName evidence="2">Uncharacterized protein</fullName>
    </submittedName>
</protein>
<dbReference type="EMBL" id="SRLO01000005">
    <property type="protein sequence ID" value="TNN88453.1"/>
    <property type="molecule type" value="Genomic_DNA"/>
</dbReference>
<dbReference type="AlphaFoldDB" id="A0A4Z2JF89"/>
<evidence type="ECO:0000313" key="3">
    <source>
        <dbReference type="Proteomes" id="UP000314294"/>
    </source>
</evidence>
<proteinExistence type="predicted"/>
<name>A0A4Z2JF89_9TELE</name>
<accession>A0A4Z2JF89</accession>
<dbReference type="Proteomes" id="UP000314294">
    <property type="component" value="Unassembled WGS sequence"/>
</dbReference>
<evidence type="ECO:0000313" key="2">
    <source>
        <dbReference type="EMBL" id="TNN88453.1"/>
    </source>
</evidence>
<evidence type="ECO:0000256" key="1">
    <source>
        <dbReference type="SAM" id="MobiDB-lite"/>
    </source>
</evidence>
<sequence>MSWCATLVPSLEEWSPVKRVLTIDRQGRANCISIGGGYWATEKQQRPNEAVNTIEPTSLEQEANSPSDAASPTTTWSLTGTCSGS</sequence>
<feature type="region of interest" description="Disordered" evidence="1">
    <location>
        <begin position="58"/>
        <end position="85"/>
    </location>
</feature>
<comment type="caution">
    <text evidence="2">The sequence shown here is derived from an EMBL/GenBank/DDBJ whole genome shotgun (WGS) entry which is preliminary data.</text>
</comment>
<organism evidence="2 3">
    <name type="scientific">Liparis tanakae</name>
    <name type="common">Tanaka's snailfish</name>
    <dbReference type="NCBI Taxonomy" id="230148"/>
    <lineage>
        <taxon>Eukaryota</taxon>
        <taxon>Metazoa</taxon>
        <taxon>Chordata</taxon>
        <taxon>Craniata</taxon>
        <taxon>Vertebrata</taxon>
        <taxon>Euteleostomi</taxon>
        <taxon>Actinopterygii</taxon>
        <taxon>Neopterygii</taxon>
        <taxon>Teleostei</taxon>
        <taxon>Neoteleostei</taxon>
        <taxon>Acanthomorphata</taxon>
        <taxon>Eupercaria</taxon>
        <taxon>Perciformes</taxon>
        <taxon>Cottioidei</taxon>
        <taxon>Cottales</taxon>
        <taxon>Liparidae</taxon>
        <taxon>Liparis</taxon>
    </lineage>
</organism>